<dbReference type="GO" id="GO:0008643">
    <property type="term" value="P:carbohydrate transport"/>
    <property type="evidence" value="ECO:0007669"/>
    <property type="project" value="InterPro"/>
</dbReference>
<organism evidence="7 8">
    <name type="scientific">Marinimicrobium koreense</name>
    <dbReference type="NCBI Taxonomy" id="306545"/>
    <lineage>
        <taxon>Bacteria</taxon>
        <taxon>Pseudomonadati</taxon>
        <taxon>Pseudomonadota</taxon>
        <taxon>Gammaproteobacteria</taxon>
        <taxon>Cellvibrionales</taxon>
        <taxon>Cellvibrionaceae</taxon>
        <taxon>Marinimicrobium</taxon>
    </lineage>
</organism>
<feature type="transmembrane region" description="Helical" evidence="5">
    <location>
        <begin position="51"/>
        <end position="72"/>
    </location>
</feature>
<evidence type="ECO:0000313" key="8">
    <source>
        <dbReference type="Proteomes" id="UP000273643"/>
    </source>
</evidence>
<dbReference type="GO" id="GO:0015293">
    <property type="term" value="F:symporter activity"/>
    <property type="evidence" value="ECO:0007669"/>
    <property type="project" value="InterPro"/>
</dbReference>
<name>A0A3N1NZ48_9GAMM</name>
<accession>A0A3N1NZ48</accession>
<feature type="domain" description="Major facilitator superfamily (MFS) profile" evidence="6">
    <location>
        <begin position="247"/>
        <end position="495"/>
    </location>
</feature>
<feature type="transmembrane region" description="Helical" evidence="5">
    <location>
        <begin position="399"/>
        <end position="427"/>
    </location>
</feature>
<keyword evidence="2 5" id="KW-0812">Transmembrane</keyword>
<dbReference type="GO" id="GO:0005886">
    <property type="term" value="C:plasma membrane"/>
    <property type="evidence" value="ECO:0007669"/>
    <property type="project" value="TreeGrafter"/>
</dbReference>
<comment type="similarity">
    <text evidence="1">Belongs to the sodium:galactoside symporter (TC 2.A.2) family.</text>
</comment>
<dbReference type="PANTHER" id="PTHR11328">
    <property type="entry name" value="MAJOR FACILITATOR SUPERFAMILY DOMAIN-CONTAINING PROTEIN"/>
    <property type="match status" value="1"/>
</dbReference>
<dbReference type="OrthoDB" id="181905at2"/>
<dbReference type="Proteomes" id="UP000273643">
    <property type="component" value="Unassembled WGS sequence"/>
</dbReference>
<keyword evidence="3 5" id="KW-1133">Transmembrane helix</keyword>
<evidence type="ECO:0000256" key="3">
    <source>
        <dbReference type="ARBA" id="ARBA00022989"/>
    </source>
</evidence>
<keyword evidence="4 5" id="KW-0472">Membrane</keyword>
<evidence type="ECO:0000256" key="4">
    <source>
        <dbReference type="ARBA" id="ARBA00023136"/>
    </source>
</evidence>
<feature type="transmembrane region" description="Helical" evidence="5">
    <location>
        <begin position="113"/>
        <end position="131"/>
    </location>
</feature>
<dbReference type="RefSeq" id="WP_123637004.1">
    <property type="nucleotide sequence ID" value="NZ_RJUK01000001.1"/>
</dbReference>
<evidence type="ECO:0000256" key="5">
    <source>
        <dbReference type="SAM" id="Phobius"/>
    </source>
</evidence>
<feature type="transmembrane region" description="Helical" evidence="5">
    <location>
        <begin position="188"/>
        <end position="207"/>
    </location>
</feature>
<dbReference type="SUPFAM" id="SSF103473">
    <property type="entry name" value="MFS general substrate transporter"/>
    <property type="match status" value="1"/>
</dbReference>
<dbReference type="PROSITE" id="PS50850">
    <property type="entry name" value="MFS"/>
    <property type="match status" value="1"/>
</dbReference>
<feature type="transmembrane region" description="Helical" evidence="5">
    <location>
        <begin position="84"/>
        <end position="101"/>
    </location>
</feature>
<evidence type="ECO:0000256" key="1">
    <source>
        <dbReference type="ARBA" id="ARBA00009617"/>
    </source>
</evidence>
<reference evidence="7 8" key="1">
    <citation type="submission" date="2018-11" db="EMBL/GenBank/DDBJ databases">
        <title>Genomic Encyclopedia of Type Strains, Phase IV (KMG-IV): sequencing the most valuable type-strain genomes for metagenomic binning, comparative biology and taxonomic classification.</title>
        <authorList>
            <person name="Goeker M."/>
        </authorList>
    </citation>
    <scope>NUCLEOTIDE SEQUENCE [LARGE SCALE GENOMIC DNA]</scope>
    <source>
        <strain evidence="7 8">DSM 16974</strain>
    </source>
</reference>
<gene>
    <name evidence="7" type="ORF">EDC38_0275</name>
</gene>
<feature type="transmembrane region" description="Helical" evidence="5">
    <location>
        <begin position="228"/>
        <end position="251"/>
    </location>
</feature>
<dbReference type="Pfam" id="PF13347">
    <property type="entry name" value="MFS_2"/>
    <property type="match status" value="2"/>
</dbReference>
<dbReference type="InterPro" id="IPR036259">
    <property type="entry name" value="MFS_trans_sf"/>
</dbReference>
<feature type="transmembrane region" description="Helical" evidence="5">
    <location>
        <begin position="447"/>
        <end position="465"/>
    </location>
</feature>
<dbReference type="PANTHER" id="PTHR11328:SF24">
    <property type="entry name" value="MAJOR FACILITATOR SUPERFAMILY (MFS) PROFILE DOMAIN-CONTAINING PROTEIN"/>
    <property type="match status" value="1"/>
</dbReference>
<evidence type="ECO:0000313" key="7">
    <source>
        <dbReference type="EMBL" id="ROQ19690.1"/>
    </source>
</evidence>
<keyword evidence="8" id="KW-1185">Reference proteome</keyword>
<sequence>MNNQSQILSVKEKVGYSLGDLAANLVFQTMVTFIAYYYTDVYKLEASTAQWVIATCGIIGGVLFAPIMGAIADRTRTRWGRYRPWILWTSIPFGVMVLLTFTTPDVSYDMKVVYAFATYLALVTLYTANNLPYSSLSGVLTGNMSQRNSLSAYRFVAVMVAQFTVQVLLRPIVLILGDGDEAVGFEKIMMIFAVVGVIFFFITFFTTRERVIEKPGETSTIRQDLGDLLLRNIPWVILLCVTILVFTNLALKGGTYVYYFKYYASQAAITAFLSDIGFTGLIASIQSVWPNFAWPEDPDASAFALFNGAGIILMIVGIGFARPLADRFGKRNIFGGFLFLSALPLIAFAVVPRESIGTMFVLQILHGFFYGVTIPLLWAMTADVADYSEWRNHRRATGIIFSAMILGLKGGLTLGGTLVVTFLAAYGYEAGVADQTAESILGIKLTMSVYAAIPFLIACGLLFFYRINKSLETEIEQELGSRRTQPMPEPDEPTL</sequence>
<dbReference type="EMBL" id="RJUK01000001">
    <property type="protein sequence ID" value="ROQ19690.1"/>
    <property type="molecule type" value="Genomic_DNA"/>
</dbReference>
<comment type="caution">
    <text evidence="7">The sequence shown here is derived from an EMBL/GenBank/DDBJ whole genome shotgun (WGS) entry which is preliminary data.</text>
</comment>
<feature type="transmembrane region" description="Helical" evidence="5">
    <location>
        <begin position="21"/>
        <end position="39"/>
    </location>
</feature>
<feature type="transmembrane region" description="Helical" evidence="5">
    <location>
        <begin position="152"/>
        <end position="176"/>
    </location>
</feature>
<evidence type="ECO:0000259" key="6">
    <source>
        <dbReference type="PROSITE" id="PS50850"/>
    </source>
</evidence>
<dbReference type="Gene3D" id="1.20.1250.20">
    <property type="entry name" value="MFS general substrate transporter like domains"/>
    <property type="match status" value="2"/>
</dbReference>
<dbReference type="InterPro" id="IPR020846">
    <property type="entry name" value="MFS_dom"/>
</dbReference>
<dbReference type="CDD" id="cd17332">
    <property type="entry name" value="MFS_MelB_like"/>
    <property type="match status" value="1"/>
</dbReference>
<dbReference type="AlphaFoldDB" id="A0A3N1NZ48"/>
<protein>
    <submittedName>
        <fullName evidence="7">Na+/melibiose symporter-like transporter</fullName>
    </submittedName>
</protein>
<evidence type="ECO:0000256" key="2">
    <source>
        <dbReference type="ARBA" id="ARBA00022692"/>
    </source>
</evidence>
<feature type="transmembrane region" description="Helical" evidence="5">
    <location>
        <begin position="300"/>
        <end position="321"/>
    </location>
</feature>
<feature type="transmembrane region" description="Helical" evidence="5">
    <location>
        <begin position="333"/>
        <end position="351"/>
    </location>
</feature>
<proteinExistence type="inferred from homology"/>
<feature type="transmembrane region" description="Helical" evidence="5">
    <location>
        <begin position="357"/>
        <end position="378"/>
    </location>
</feature>
<dbReference type="InterPro" id="IPR039672">
    <property type="entry name" value="MFS_2"/>
</dbReference>